<name>A0AAN7IL30_QUERU</name>
<evidence type="ECO:0000256" key="1">
    <source>
        <dbReference type="ARBA" id="ARBA00001946"/>
    </source>
</evidence>
<keyword evidence="3" id="KW-0479">Metal-binding</keyword>
<dbReference type="AlphaFoldDB" id="A0AAN7IL30"/>
<evidence type="ECO:0000256" key="4">
    <source>
        <dbReference type="ARBA" id="ARBA00022801"/>
    </source>
</evidence>
<dbReference type="Gene3D" id="3.60.10.10">
    <property type="entry name" value="Endonuclease/exonuclease/phosphatase"/>
    <property type="match status" value="1"/>
</dbReference>
<keyword evidence="4" id="KW-0378">Hydrolase</keyword>
<dbReference type="GO" id="GO:0006284">
    <property type="term" value="P:base-excision repair"/>
    <property type="evidence" value="ECO:0007669"/>
    <property type="project" value="TreeGrafter"/>
</dbReference>
<accession>A0AAN7IL30</accession>
<evidence type="ECO:0000313" key="8">
    <source>
        <dbReference type="Proteomes" id="UP001324115"/>
    </source>
</evidence>
<dbReference type="Pfam" id="PF03372">
    <property type="entry name" value="Exo_endo_phos"/>
    <property type="match status" value="1"/>
</dbReference>
<evidence type="ECO:0000313" key="7">
    <source>
        <dbReference type="EMBL" id="KAK4581364.1"/>
    </source>
</evidence>
<dbReference type="GO" id="GO:0005634">
    <property type="term" value="C:nucleus"/>
    <property type="evidence" value="ECO:0007669"/>
    <property type="project" value="TreeGrafter"/>
</dbReference>
<comment type="caution">
    <text evidence="7">The sequence shown here is derived from an EMBL/GenBank/DDBJ whole genome shotgun (WGS) entry which is preliminary data.</text>
</comment>
<sequence>MRRKKGSRFVTLLCSSRVDIVCLQETKLEWVTRGLVRSIWSCPYIDWLYMDSKGASGGILLMWDRRVVEKIEEVVGQFSILCRLKNVSDHFEWAFIGIYGPNLNRKRQFMWEELAGLISWWNLPWCLGSDFNVICFPLERLGAGRFTRCMYDFSDFISLHGLMDIPLEGGLFSWSNSSSASRIDRFLFSPVLADHFTLFS</sequence>
<keyword evidence="5" id="KW-0460">Magnesium</keyword>
<gene>
    <name evidence="7" type="ORF">RGQ29_024855</name>
</gene>
<dbReference type="InterPro" id="IPR004808">
    <property type="entry name" value="AP_endonuc_1"/>
</dbReference>
<dbReference type="GO" id="GO:0003906">
    <property type="term" value="F:DNA-(apurinic or apyrimidinic site) endonuclease activity"/>
    <property type="evidence" value="ECO:0007669"/>
    <property type="project" value="TreeGrafter"/>
</dbReference>
<reference evidence="7 8" key="1">
    <citation type="journal article" date="2023" name="G3 (Bethesda)">
        <title>A haplotype-resolved chromosome-scale genome for Quercus rubra L. provides insights into the genetics of adaptive traits for red oak species.</title>
        <authorList>
            <person name="Kapoor B."/>
            <person name="Jenkins J."/>
            <person name="Schmutz J."/>
            <person name="Zhebentyayeva T."/>
            <person name="Kuelheim C."/>
            <person name="Coggeshall M."/>
            <person name="Heim C."/>
            <person name="Lasky J.R."/>
            <person name="Leites L."/>
            <person name="Islam-Faridi N."/>
            <person name="Romero-Severson J."/>
            <person name="DeLeo V.L."/>
            <person name="Lucas S.M."/>
            <person name="Lazic D."/>
            <person name="Gailing O."/>
            <person name="Carlson J."/>
            <person name="Staton M."/>
        </authorList>
    </citation>
    <scope>NUCLEOTIDE SEQUENCE [LARGE SCALE GENOMIC DNA]</scope>
    <source>
        <strain evidence="7">Pseudo-F2</strain>
    </source>
</reference>
<organism evidence="7 8">
    <name type="scientific">Quercus rubra</name>
    <name type="common">Northern red oak</name>
    <name type="synonym">Quercus borealis</name>
    <dbReference type="NCBI Taxonomy" id="3512"/>
    <lineage>
        <taxon>Eukaryota</taxon>
        <taxon>Viridiplantae</taxon>
        <taxon>Streptophyta</taxon>
        <taxon>Embryophyta</taxon>
        <taxon>Tracheophyta</taxon>
        <taxon>Spermatophyta</taxon>
        <taxon>Magnoliopsida</taxon>
        <taxon>eudicotyledons</taxon>
        <taxon>Gunneridae</taxon>
        <taxon>Pentapetalae</taxon>
        <taxon>rosids</taxon>
        <taxon>fabids</taxon>
        <taxon>Fagales</taxon>
        <taxon>Fagaceae</taxon>
        <taxon>Quercus</taxon>
    </lineage>
</organism>
<proteinExistence type="inferred from homology"/>
<dbReference type="SUPFAM" id="SSF56219">
    <property type="entry name" value="DNase I-like"/>
    <property type="match status" value="1"/>
</dbReference>
<protein>
    <recommendedName>
        <fullName evidence="6">Endonuclease/exonuclease/phosphatase domain-containing protein</fullName>
    </recommendedName>
</protein>
<dbReference type="InterPro" id="IPR005135">
    <property type="entry name" value="Endo/exonuclease/phosphatase"/>
</dbReference>
<dbReference type="EMBL" id="JAXUIC010000007">
    <property type="protein sequence ID" value="KAK4581364.1"/>
    <property type="molecule type" value="Genomic_DNA"/>
</dbReference>
<dbReference type="GO" id="GO:0008311">
    <property type="term" value="F:double-stranded DNA 3'-5' DNA exonuclease activity"/>
    <property type="evidence" value="ECO:0007669"/>
    <property type="project" value="TreeGrafter"/>
</dbReference>
<dbReference type="PANTHER" id="PTHR22748:SF19">
    <property type="entry name" value="ENDONUCLEASE_EXONUCLEASE_PHOSPHATASE DOMAIN-CONTAINING PROTEIN"/>
    <property type="match status" value="1"/>
</dbReference>
<dbReference type="Proteomes" id="UP001324115">
    <property type="component" value="Unassembled WGS sequence"/>
</dbReference>
<dbReference type="PANTHER" id="PTHR22748">
    <property type="entry name" value="AP ENDONUCLEASE"/>
    <property type="match status" value="1"/>
</dbReference>
<comment type="similarity">
    <text evidence="2">Belongs to the DNA repair enzymes AP/ExoA family.</text>
</comment>
<dbReference type="GO" id="GO:0008081">
    <property type="term" value="F:phosphoric diester hydrolase activity"/>
    <property type="evidence" value="ECO:0007669"/>
    <property type="project" value="TreeGrafter"/>
</dbReference>
<feature type="domain" description="Endonuclease/exonuclease/phosphatase" evidence="6">
    <location>
        <begin position="15"/>
        <end position="190"/>
    </location>
</feature>
<dbReference type="GO" id="GO:0046872">
    <property type="term" value="F:metal ion binding"/>
    <property type="evidence" value="ECO:0007669"/>
    <property type="project" value="UniProtKB-KW"/>
</dbReference>
<evidence type="ECO:0000256" key="2">
    <source>
        <dbReference type="ARBA" id="ARBA00007092"/>
    </source>
</evidence>
<evidence type="ECO:0000256" key="3">
    <source>
        <dbReference type="ARBA" id="ARBA00022723"/>
    </source>
</evidence>
<keyword evidence="8" id="KW-1185">Reference proteome</keyword>
<evidence type="ECO:0000259" key="6">
    <source>
        <dbReference type="Pfam" id="PF03372"/>
    </source>
</evidence>
<dbReference type="InterPro" id="IPR036691">
    <property type="entry name" value="Endo/exonu/phosph_ase_sf"/>
</dbReference>
<evidence type="ECO:0000256" key="5">
    <source>
        <dbReference type="ARBA" id="ARBA00022842"/>
    </source>
</evidence>
<comment type="cofactor">
    <cofactor evidence="1">
        <name>Mg(2+)</name>
        <dbReference type="ChEBI" id="CHEBI:18420"/>
    </cofactor>
</comment>